<feature type="region of interest" description="Disordered" evidence="10">
    <location>
        <begin position="132"/>
        <end position="190"/>
    </location>
</feature>
<evidence type="ECO:0000313" key="13">
    <source>
        <dbReference type="Proteomes" id="UP000307440"/>
    </source>
</evidence>
<evidence type="ECO:0000256" key="3">
    <source>
        <dbReference type="ARBA" id="ARBA00022448"/>
    </source>
</evidence>
<feature type="transmembrane region" description="Helical" evidence="11">
    <location>
        <begin position="339"/>
        <end position="359"/>
    </location>
</feature>
<evidence type="ECO:0000256" key="10">
    <source>
        <dbReference type="SAM" id="MobiDB-lite"/>
    </source>
</evidence>
<dbReference type="Proteomes" id="UP000307440">
    <property type="component" value="Unassembled WGS sequence"/>
</dbReference>
<keyword evidence="9 11" id="KW-0472">Membrane</keyword>
<dbReference type="CDD" id="cd15860">
    <property type="entry name" value="SNARE_USE1"/>
    <property type="match status" value="1"/>
</dbReference>
<dbReference type="GO" id="GO:0005789">
    <property type="term" value="C:endoplasmic reticulum membrane"/>
    <property type="evidence" value="ECO:0007669"/>
    <property type="project" value="UniProtKB-SubCell"/>
</dbReference>
<name>A0A5C3KSC7_COPMA</name>
<comment type="subcellular location">
    <subcellularLocation>
        <location evidence="1">Endoplasmic reticulum membrane</location>
        <topology evidence="1">Single-pass type IV membrane protein</topology>
    </subcellularLocation>
</comment>
<proteinExistence type="inferred from homology"/>
<dbReference type="STRING" id="230819.A0A5C3KSC7"/>
<evidence type="ECO:0000256" key="4">
    <source>
        <dbReference type="ARBA" id="ARBA00022692"/>
    </source>
</evidence>
<keyword evidence="7" id="KW-0653">Protein transport</keyword>
<gene>
    <name evidence="12" type="ORF">FA15DRAFT_681535</name>
</gene>
<keyword evidence="8 11" id="KW-1133">Transmembrane helix</keyword>
<evidence type="ECO:0000256" key="2">
    <source>
        <dbReference type="ARBA" id="ARBA00007891"/>
    </source>
</evidence>
<evidence type="ECO:0000256" key="1">
    <source>
        <dbReference type="ARBA" id="ARBA00004163"/>
    </source>
</evidence>
<evidence type="ECO:0000256" key="8">
    <source>
        <dbReference type="ARBA" id="ARBA00022989"/>
    </source>
</evidence>
<protein>
    <submittedName>
        <fullName evidence="12">Uncharacterized protein</fullName>
    </submittedName>
</protein>
<dbReference type="PANTHER" id="PTHR13050:SF7">
    <property type="entry name" value="VESICLE TRANSPORT PROTEIN USE1"/>
    <property type="match status" value="1"/>
</dbReference>
<accession>A0A5C3KSC7</accession>
<dbReference type="GO" id="GO:0031201">
    <property type="term" value="C:SNARE complex"/>
    <property type="evidence" value="ECO:0007669"/>
    <property type="project" value="TreeGrafter"/>
</dbReference>
<feature type="region of interest" description="Disordered" evidence="10">
    <location>
        <begin position="215"/>
        <end position="268"/>
    </location>
</feature>
<dbReference type="GO" id="GO:0015031">
    <property type="term" value="P:protein transport"/>
    <property type="evidence" value="ECO:0007669"/>
    <property type="project" value="UniProtKB-KW"/>
</dbReference>
<comment type="similarity">
    <text evidence="2">Belongs to the USE1 family.</text>
</comment>
<feature type="compositionally biased region" description="Low complexity" evidence="10">
    <location>
        <begin position="239"/>
        <end position="256"/>
    </location>
</feature>
<dbReference type="InterPro" id="IPR019150">
    <property type="entry name" value="Vesicle_transport_protein_Use1"/>
</dbReference>
<evidence type="ECO:0000256" key="6">
    <source>
        <dbReference type="ARBA" id="ARBA00022892"/>
    </source>
</evidence>
<evidence type="ECO:0000256" key="11">
    <source>
        <dbReference type="SAM" id="Phobius"/>
    </source>
</evidence>
<evidence type="ECO:0000256" key="7">
    <source>
        <dbReference type="ARBA" id="ARBA00022927"/>
    </source>
</evidence>
<organism evidence="12 13">
    <name type="scientific">Coprinopsis marcescibilis</name>
    <name type="common">Agaric fungus</name>
    <name type="synonym">Psathyrella marcescibilis</name>
    <dbReference type="NCBI Taxonomy" id="230819"/>
    <lineage>
        <taxon>Eukaryota</taxon>
        <taxon>Fungi</taxon>
        <taxon>Dikarya</taxon>
        <taxon>Basidiomycota</taxon>
        <taxon>Agaricomycotina</taxon>
        <taxon>Agaricomycetes</taxon>
        <taxon>Agaricomycetidae</taxon>
        <taxon>Agaricales</taxon>
        <taxon>Agaricineae</taxon>
        <taxon>Psathyrellaceae</taxon>
        <taxon>Coprinopsis</taxon>
    </lineage>
</organism>
<dbReference type="PANTHER" id="PTHR13050">
    <property type="entry name" value="USE1-LIKE PROTEIN"/>
    <property type="match status" value="1"/>
</dbReference>
<keyword evidence="4 11" id="KW-0812">Transmembrane</keyword>
<keyword evidence="6" id="KW-0931">ER-Golgi transport</keyword>
<reference evidence="12 13" key="1">
    <citation type="journal article" date="2019" name="Nat. Ecol. Evol.">
        <title>Megaphylogeny resolves global patterns of mushroom evolution.</title>
        <authorList>
            <person name="Varga T."/>
            <person name="Krizsan K."/>
            <person name="Foldi C."/>
            <person name="Dima B."/>
            <person name="Sanchez-Garcia M."/>
            <person name="Sanchez-Ramirez S."/>
            <person name="Szollosi G.J."/>
            <person name="Szarkandi J.G."/>
            <person name="Papp V."/>
            <person name="Albert L."/>
            <person name="Andreopoulos W."/>
            <person name="Angelini C."/>
            <person name="Antonin V."/>
            <person name="Barry K.W."/>
            <person name="Bougher N.L."/>
            <person name="Buchanan P."/>
            <person name="Buyck B."/>
            <person name="Bense V."/>
            <person name="Catcheside P."/>
            <person name="Chovatia M."/>
            <person name="Cooper J."/>
            <person name="Damon W."/>
            <person name="Desjardin D."/>
            <person name="Finy P."/>
            <person name="Geml J."/>
            <person name="Haridas S."/>
            <person name="Hughes K."/>
            <person name="Justo A."/>
            <person name="Karasinski D."/>
            <person name="Kautmanova I."/>
            <person name="Kiss B."/>
            <person name="Kocsube S."/>
            <person name="Kotiranta H."/>
            <person name="LaButti K.M."/>
            <person name="Lechner B.E."/>
            <person name="Liimatainen K."/>
            <person name="Lipzen A."/>
            <person name="Lukacs Z."/>
            <person name="Mihaltcheva S."/>
            <person name="Morgado L.N."/>
            <person name="Niskanen T."/>
            <person name="Noordeloos M.E."/>
            <person name="Ohm R.A."/>
            <person name="Ortiz-Santana B."/>
            <person name="Ovrebo C."/>
            <person name="Racz N."/>
            <person name="Riley R."/>
            <person name="Savchenko A."/>
            <person name="Shiryaev A."/>
            <person name="Soop K."/>
            <person name="Spirin V."/>
            <person name="Szebenyi C."/>
            <person name="Tomsovsky M."/>
            <person name="Tulloss R.E."/>
            <person name="Uehling J."/>
            <person name="Grigoriev I.V."/>
            <person name="Vagvolgyi C."/>
            <person name="Papp T."/>
            <person name="Martin F.M."/>
            <person name="Miettinen O."/>
            <person name="Hibbett D.S."/>
            <person name="Nagy L.G."/>
        </authorList>
    </citation>
    <scope>NUCLEOTIDE SEQUENCE [LARGE SCALE GENOMIC DNA]</scope>
    <source>
        <strain evidence="12 13">CBS 121175</strain>
    </source>
</reference>
<dbReference type="EMBL" id="ML210234">
    <property type="protein sequence ID" value="TFK22723.1"/>
    <property type="molecule type" value="Genomic_DNA"/>
</dbReference>
<dbReference type="OrthoDB" id="4506189at2759"/>
<dbReference type="Pfam" id="PF09753">
    <property type="entry name" value="Use1"/>
    <property type="match status" value="1"/>
</dbReference>
<evidence type="ECO:0000256" key="9">
    <source>
        <dbReference type="ARBA" id="ARBA00023136"/>
    </source>
</evidence>
<keyword evidence="13" id="KW-1185">Reference proteome</keyword>
<keyword evidence="5" id="KW-0256">Endoplasmic reticulum</keyword>
<evidence type="ECO:0000313" key="12">
    <source>
        <dbReference type="EMBL" id="TFK22723.1"/>
    </source>
</evidence>
<sequence>MVVMSSEAHHDEVNLHRLLRRLEKSVQIPGEWEAGGDNSKSQVRLRAQKDLQKVKYARKLVQHVESRTGGYDTALVPQSPLDYGIGHDMNMGFVGGYHVQARSRPVVDEKVQEMNELKIRLDRVETFLKGQVQKHTEPLQRPPSILAKFPKPSPSPSIGDNSTPRTEEFNLVVDDDKSPTGTKRPSPILESADNLLLSPPELEDIVSASLVSAGHFEPRSDSPPPTSYQPTFFRPQSGASTSTATAVHASSHSATSRKPFGARAQGQIGHSSLHEELSNQLEVMASQLKRNAIFFSENLAKDKAVVEDASQKLEQNHGVMHKEKGRLVALNKLTGSTTWMTLGIVLVVLLLFVVMIGVIRFSRK</sequence>
<evidence type="ECO:0000256" key="5">
    <source>
        <dbReference type="ARBA" id="ARBA00022824"/>
    </source>
</evidence>
<keyword evidence="3" id="KW-0813">Transport</keyword>
<dbReference type="GO" id="GO:0006890">
    <property type="term" value="P:retrograde vesicle-mediated transport, Golgi to endoplasmic reticulum"/>
    <property type="evidence" value="ECO:0007669"/>
    <property type="project" value="TreeGrafter"/>
</dbReference>
<dbReference type="AlphaFoldDB" id="A0A5C3KSC7"/>
<dbReference type="GO" id="GO:0005484">
    <property type="term" value="F:SNAP receptor activity"/>
    <property type="evidence" value="ECO:0007669"/>
    <property type="project" value="TreeGrafter"/>
</dbReference>